<dbReference type="EMBL" id="LJIJ01000296">
    <property type="protein sequence ID" value="ODM99151.1"/>
    <property type="molecule type" value="Genomic_DNA"/>
</dbReference>
<evidence type="ECO:0000256" key="2">
    <source>
        <dbReference type="SAM" id="SignalP"/>
    </source>
</evidence>
<sequence length="175" mass="18653">MHKMMKVTCQFFLVFLVLQQLYHVSAIGVGCTNDQACTDLCGYAGGGKCTNGTYGSYCKCSTCPQRNVFELVNLPKVCTLDPTCVCPIPTFSLTSGKLYTGHTCLHFSSLRPICICFCMPTTVQSIPDIVKCPFVIPTGSNTTSTNTTSTNSTSSTSTTTEAVAETSTTSSSNAE</sequence>
<reference evidence="3 4" key="1">
    <citation type="journal article" date="2016" name="Genome Biol. Evol.">
        <title>Gene Family Evolution Reflects Adaptation to Soil Environmental Stressors in the Genome of the Collembolan Orchesella cincta.</title>
        <authorList>
            <person name="Faddeeva-Vakhrusheva A."/>
            <person name="Derks M.F."/>
            <person name="Anvar S.Y."/>
            <person name="Agamennone V."/>
            <person name="Suring W."/>
            <person name="Smit S."/>
            <person name="van Straalen N.M."/>
            <person name="Roelofs D."/>
        </authorList>
    </citation>
    <scope>NUCLEOTIDE SEQUENCE [LARGE SCALE GENOMIC DNA]</scope>
    <source>
        <tissue evidence="3">Mixed pool</tissue>
    </source>
</reference>
<evidence type="ECO:0000313" key="4">
    <source>
        <dbReference type="Proteomes" id="UP000094527"/>
    </source>
</evidence>
<gene>
    <name evidence="3" type="ORF">Ocin01_07529</name>
</gene>
<organism evidence="3 4">
    <name type="scientific">Orchesella cincta</name>
    <name type="common">Springtail</name>
    <name type="synonym">Podura cincta</name>
    <dbReference type="NCBI Taxonomy" id="48709"/>
    <lineage>
        <taxon>Eukaryota</taxon>
        <taxon>Metazoa</taxon>
        <taxon>Ecdysozoa</taxon>
        <taxon>Arthropoda</taxon>
        <taxon>Hexapoda</taxon>
        <taxon>Collembola</taxon>
        <taxon>Entomobryomorpha</taxon>
        <taxon>Entomobryoidea</taxon>
        <taxon>Orchesellidae</taxon>
        <taxon>Orchesellinae</taxon>
        <taxon>Orchesella</taxon>
    </lineage>
</organism>
<dbReference type="Proteomes" id="UP000094527">
    <property type="component" value="Unassembled WGS sequence"/>
</dbReference>
<feature type="signal peptide" evidence="2">
    <location>
        <begin position="1"/>
        <end position="26"/>
    </location>
</feature>
<protein>
    <submittedName>
        <fullName evidence="3">Uncharacterized protein</fullName>
    </submittedName>
</protein>
<name>A0A1D2N1Q6_ORCCI</name>
<comment type="caution">
    <text evidence="3">The sequence shown here is derived from an EMBL/GenBank/DDBJ whole genome shotgun (WGS) entry which is preliminary data.</text>
</comment>
<evidence type="ECO:0000256" key="1">
    <source>
        <dbReference type="SAM" id="MobiDB-lite"/>
    </source>
</evidence>
<proteinExistence type="predicted"/>
<dbReference type="OrthoDB" id="8271003at2759"/>
<feature type="region of interest" description="Disordered" evidence="1">
    <location>
        <begin position="142"/>
        <end position="175"/>
    </location>
</feature>
<evidence type="ECO:0000313" key="3">
    <source>
        <dbReference type="EMBL" id="ODM99151.1"/>
    </source>
</evidence>
<dbReference type="AlphaFoldDB" id="A0A1D2N1Q6"/>
<dbReference type="PROSITE" id="PS51257">
    <property type="entry name" value="PROKAR_LIPOPROTEIN"/>
    <property type="match status" value="1"/>
</dbReference>
<accession>A0A1D2N1Q6</accession>
<keyword evidence="4" id="KW-1185">Reference proteome</keyword>
<keyword evidence="2" id="KW-0732">Signal</keyword>
<feature type="chain" id="PRO_5008904898" evidence="2">
    <location>
        <begin position="27"/>
        <end position="175"/>
    </location>
</feature>